<organism evidence="3 4">
    <name type="scientific">Sphaerisporangium corydalis</name>
    <dbReference type="NCBI Taxonomy" id="1441875"/>
    <lineage>
        <taxon>Bacteria</taxon>
        <taxon>Bacillati</taxon>
        <taxon>Actinomycetota</taxon>
        <taxon>Actinomycetes</taxon>
        <taxon>Streptosporangiales</taxon>
        <taxon>Streptosporangiaceae</taxon>
        <taxon>Sphaerisporangium</taxon>
    </lineage>
</organism>
<feature type="region of interest" description="Disordered" evidence="1">
    <location>
        <begin position="121"/>
        <end position="142"/>
    </location>
</feature>
<evidence type="ECO:0000256" key="2">
    <source>
        <dbReference type="SAM" id="Phobius"/>
    </source>
</evidence>
<feature type="compositionally biased region" description="Basic and acidic residues" evidence="1">
    <location>
        <begin position="121"/>
        <end position="135"/>
    </location>
</feature>
<keyword evidence="2" id="KW-0472">Membrane</keyword>
<feature type="transmembrane region" description="Helical" evidence="2">
    <location>
        <begin position="58"/>
        <end position="79"/>
    </location>
</feature>
<accession>A0ABV9EB91</accession>
<sequence>MSHRTARVNRAGLAIVGLVLAVAGGLALARGLGMSFLWPPYSPVISEQTAGYAAGHGWFWPAVALAALVVEILALRWLLLQGRTDSLRRLSLEPDSGHGATHLSARAAAGALEDDVRESLHAGRGERAPRGERVRASLSGAPGTPRVALAMVLPDETDPSAARHGAQGAVTRLRQSLELDRLPATIRMHTTRTHP</sequence>
<comment type="caution">
    <text evidence="3">The sequence shown here is derived from an EMBL/GenBank/DDBJ whole genome shotgun (WGS) entry which is preliminary data.</text>
</comment>
<proteinExistence type="predicted"/>
<dbReference type="Proteomes" id="UP001595891">
    <property type="component" value="Unassembled WGS sequence"/>
</dbReference>
<evidence type="ECO:0000313" key="4">
    <source>
        <dbReference type="Proteomes" id="UP001595891"/>
    </source>
</evidence>
<gene>
    <name evidence="3" type="ORF">ACFO8L_11885</name>
</gene>
<reference evidence="4" key="1">
    <citation type="journal article" date="2019" name="Int. J. Syst. Evol. Microbiol.">
        <title>The Global Catalogue of Microorganisms (GCM) 10K type strain sequencing project: providing services to taxonomists for standard genome sequencing and annotation.</title>
        <authorList>
            <consortium name="The Broad Institute Genomics Platform"/>
            <consortium name="The Broad Institute Genome Sequencing Center for Infectious Disease"/>
            <person name="Wu L."/>
            <person name="Ma J."/>
        </authorList>
    </citation>
    <scope>NUCLEOTIDE SEQUENCE [LARGE SCALE GENOMIC DNA]</scope>
    <source>
        <strain evidence="4">CCUG 49560</strain>
    </source>
</reference>
<keyword evidence="2" id="KW-1133">Transmembrane helix</keyword>
<feature type="transmembrane region" description="Helical" evidence="2">
    <location>
        <begin position="12"/>
        <end position="38"/>
    </location>
</feature>
<dbReference type="EMBL" id="JBHSFN010000006">
    <property type="protein sequence ID" value="MFC4586781.1"/>
    <property type="molecule type" value="Genomic_DNA"/>
</dbReference>
<keyword evidence="4" id="KW-1185">Reference proteome</keyword>
<dbReference type="RefSeq" id="WP_262842502.1">
    <property type="nucleotide sequence ID" value="NZ_JANZYP010000011.1"/>
</dbReference>
<protein>
    <submittedName>
        <fullName evidence="3">Alkaline shock response membrane anchor protein AmaP</fullName>
    </submittedName>
</protein>
<name>A0ABV9EB91_9ACTN</name>
<evidence type="ECO:0000313" key="3">
    <source>
        <dbReference type="EMBL" id="MFC4586781.1"/>
    </source>
</evidence>
<keyword evidence="2" id="KW-0812">Transmembrane</keyword>
<evidence type="ECO:0000256" key="1">
    <source>
        <dbReference type="SAM" id="MobiDB-lite"/>
    </source>
</evidence>